<dbReference type="Proteomes" id="UP000499080">
    <property type="component" value="Unassembled WGS sequence"/>
</dbReference>
<organism evidence="2 3">
    <name type="scientific">Araneus ventricosus</name>
    <name type="common">Orbweaver spider</name>
    <name type="synonym">Epeira ventricosa</name>
    <dbReference type="NCBI Taxonomy" id="182803"/>
    <lineage>
        <taxon>Eukaryota</taxon>
        <taxon>Metazoa</taxon>
        <taxon>Ecdysozoa</taxon>
        <taxon>Arthropoda</taxon>
        <taxon>Chelicerata</taxon>
        <taxon>Arachnida</taxon>
        <taxon>Araneae</taxon>
        <taxon>Araneomorphae</taxon>
        <taxon>Entelegynae</taxon>
        <taxon>Araneoidea</taxon>
        <taxon>Araneidae</taxon>
        <taxon>Araneus</taxon>
    </lineage>
</organism>
<protein>
    <submittedName>
        <fullName evidence="2">Uncharacterized protein</fullName>
    </submittedName>
</protein>
<evidence type="ECO:0000313" key="2">
    <source>
        <dbReference type="EMBL" id="GBL74010.1"/>
    </source>
</evidence>
<gene>
    <name evidence="2" type="ORF">AVEN_230927_1</name>
</gene>
<sequence length="92" mass="10367">MQWMSVGVGTFCGFYGSLRHLNIASQALSKCGSIDIFMWLFDILRWATSSHQSQGVNSEPLQRLFKPKRPSSNPYEKPMQRPASPVSPLLHS</sequence>
<accession>A0A4Y2A2U3</accession>
<feature type="compositionally biased region" description="Polar residues" evidence="1">
    <location>
        <begin position="51"/>
        <end position="60"/>
    </location>
</feature>
<name>A0A4Y2A2U3_ARAVE</name>
<proteinExistence type="predicted"/>
<keyword evidence="3" id="KW-1185">Reference proteome</keyword>
<reference evidence="2 3" key="1">
    <citation type="journal article" date="2019" name="Sci. Rep.">
        <title>Orb-weaving spider Araneus ventricosus genome elucidates the spidroin gene catalogue.</title>
        <authorList>
            <person name="Kono N."/>
            <person name="Nakamura H."/>
            <person name="Ohtoshi R."/>
            <person name="Moran D.A.P."/>
            <person name="Shinohara A."/>
            <person name="Yoshida Y."/>
            <person name="Fujiwara M."/>
            <person name="Mori M."/>
            <person name="Tomita M."/>
            <person name="Arakawa K."/>
        </authorList>
    </citation>
    <scope>NUCLEOTIDE SEQUENCE [LARGE SCALE GENOMIC DNA]</scope>
</reference>
<dbReference type="EMBL" id="BGPR01000004">
    <property type="protein sequence ID" value="GBL74010.1"/>
    <property type="molecule type" value="Genomic_DNA"/>
</dbReference>
<evidence type="ECO:0000256" key="1">
    <source>
        <dbReference type="SAM" id="MobiDB-lite"/>
    </source>
</evidence>
<evidence type="ECO:0000313" key="3">
    <source>
        <dbReference type="Proteomes" id="UP000499080"/>
    </source>
</evidence>
<comment type="caution">
    <text evidence="2">The sequence shown here is derived from an EMBL/GenBank/DDBJ whole genome shotgun (WGS) entry which is preliminary data.</text>
</comment>
<feature type="region of interest" description="Disordered" evidence="1">
    <location>
        <begin position="51"/>
        <end position="92"/>
    </location>
</feature>
<dbReference type="AlphaFoldDB" id="A0A4Y2A2U3"/>